<keyword evidence="2" id="KW-1185">Reference proteome</keyword>
<evidence type="ECO:0000313" key="1">
    <source>
        <dbReference type="EMBL" id="GET40922.1"/>
    </source>
</evidence>
<evidence type="ECO:0008006" key="3">
    <source>
        <dbReference type="Google" id="ProtNLM"/>
    </source>
</evidence>
<name>A0AAV3XDC7_9CYAN</name>
<sequence length="123" mass="14627">MSKNWNHKFGFYVEIHFRSVIQSSAVHLRKTFWERSVIFFQDLRKETGFVYAETKVIRSNHLSFVLAKSECLPSYSAPISIVSILVEVEQNYLLQKVTAYNLRIPTPQLKNQYYHYTFHLAHR</sequence>
<accession>A0AAV3XDC7</accession>
<protein>
    <recommendedName>
        <fullName evidence="3">Transposase</fullName>
    </recommendedName>
</protein>
<comment type="caution">
    <text evidence="1">The sequence shown here is derived from an EMBL/GenBank/DDBJ whole genome shotgun (WGS) entry which is preliminary data.</text>
</comment>
<dbReference type="Proteomes" id="UP001050975">
    <property type="component" value="Unassembled WGS sequence"/>
</dbReference>
<reference evidence="1" key="1">
    <citation type="submission" date="2019-10" db="EMBL/GenBank/DDBJ databases">
        <title>Draft genome sequece of Microseira wollei NIES-4236.</title>
        <authorList>
            <person name="Yamaguchi H."/>
            <person name="Suzuki S."/>
            <person name="Kawachi M."/>
        </authorList>
    </citation>
    <scope>NUCLEOTIDE SEQUENCE</scope>
    <source>
        <strain evidence="1">NIES-4236</strain>
    </source>
</reference>
<proteinExistence type="predicted"/>
<evidence type="ECO:0000313" key="2">
    <source>
        <dbReference type="Proteomes" id="UP001050975"/>
    </source>
</evidence>
<dbReference type="EMBL" id="BLAY01000104">
    <property type="protein sequence ID" value="GET40922.1"/>
    <property type="molecule type" value="Genomic_DNA"/>
</dbReference>
<organism evidence="1 2">
    <name type="scientific">Microseira wollei NIES-4236</name>
    <dbReference type="NCBI Taxonomy" id="2530354"/>
    <lineage>
        <taxon>Bacteria</taxon>
        <taxon>Bacillati</taxon>
        <taxon>Cyanobacteriota</taxon>
        <taxon>Cyanophyceae</taxon>
        <taxon>Oscillatoriophycideae</taxon>
        <taxon>Aerosakkonematales</taxon>
        <taxon>Aerosakkonemataceae</taxon>
        <taxon>Microseira</taxon>
    </lineage>
</organism>
<gene>
    <name evidence="1" type="ORF">MiSe_57340</name>
</gene>
<dbReference type="AlphaFoldDB" id="A0AAV3XDC7"/>